<dbReference type="RefSeq" id="WP_338449842.1">
    <property type="nucleotide sequence ID" value="NZ_CP137640.1"/>
</dbReference>
<organism evidence="3 4">
    <name type="scientific">Niallia oryzisoli</name>
    <dbReference type="NCBI Taxonomy" id="1737571"/>
    <lineage>
        <taxon>Bacteria</taxon>
        <taxon>Bacillati</taxon>
        <taxon>Bacillota</taxon>
        <taxon>Bacilli</taxon>
        <taxon>Bacillales</taxon>
        <taxon>Bacillaceae</taxon>
        <taxon>Niallia</taxon>
    </lineage>
</organism>
<dbReference type="InterPro" id="IPR050194">
    <property type="entry name" value="Glycosyltransferase_grp1"/>
</dbReference>
<evidence type="ECO:0000313" key="4">
    <source>
        <dbReference type="Proteomes" id="UP001357223"/>
    </source>
</evidence>
<dbReference type="EC" id="2.4.-.-" evidence="3"/>
<proteinExistence type="predicted"/>
<sequence length="375" mass="42721">MGHRIKVMQISSGLSTEGIGTFVLNTYENMNKENFDVSFALATDWKQHHEQRIIDYGGKIYRTAEIGKGLPGIIKHFINLIKILKKEGPFDVVHSHMDFFNGINVLAAFIAGVPVRISHAHVSVTDQNTPLFKKLYNITMKLLISTFSSLKIGCSVEANQYMNDLKWMENKSKVIFNGIDLNRFSGDKKHTKLKDNLKLDADRINFITIGRIDPPKNPLFIVKIIKELKKIKSNIHLYWIGTGSLEKEVKQLVIQYELEGYISFLGTRDDVAEILSLMDFMLFPSKWEGLGIVLIEAQASGIPCFISNTIPKEADLGLCTVLSLDEDAESWAKKINQYINSKTYNNRIISEHLKKYNIKNTTKEIESIYLKNFIL</sequence>
<name>A0ABZ2CB04_9BACI</name>
<dbReference type="GO" id="GO:0016757">
    <property type="term" value="F:glycosyltransferase activity"/>
    <property type="evidence" value="ECO:0007669"/>
    <property type="project" value="UniProtKB-KW"/>
</dbReference>
<evidence type="ECO:0000259" key="1">
    <source>
        <dbReference type="Pfam" id="PF00534"/>
    </source>
</evidence>
<dbReference type="InterPro" id="IPR001296">
    <property type="entry name" value="Glyco_trans_1"/>
</dbReference>
<dbReference type="InterPro" id="IPR028098">
    <property type="entry name" value="Glyco_trans_4-like_N"/>
</dbReference>
<protein>
    <submittedName>
        <fullName evidence="3">Glycosyltransferase</fullName>
        <ecNumber evidence="3">2.4.-.-</ecNumber>
    </submittedName>
</protein>
<feature type="domain" description="Glycosyltransferase subfamily 4-like N-terminal" evidence="2">
    <location>
        <begin position="18"/>
        <end position="183"/>
    </location>
</feature>
<gene>
    <name evidence="3" type="ORF">R4Z09_27465</name>
</gene>
<dbReference type="EMBL" id="CP137640">
    <property type="protein sequence ID" value="WVX80912.1"/>
    <property type="molecule type" value="Genomic_DNA"/>
</dbReference>
<dbReference type="Pfam" id="PF13439">
    <property type="entry name" value="Glyco_transf_4"/>
    <property type="match status" value="1"/>
</dbReference>
<dbReference type="SUPFAM" id="SSF53756">
    <property type="entry name" value="UDP-Glycosyltransferase/glycogen phosphorylase"/>
    <property type="match status" value="1"/>
</dbReference>
<reference evidence="3 4" key="1">
    <citation type="submission" date="2023-10" db="EMBL/GenBank/DDBJ databases">
        <title>Niallia locisalis sp.nov. isolated from a salt pond sample.</title>
        <authorList>
            <person name="Li X.-J."/>
            <person name="Dong L."/>
        </authorList>
    </citation>
    <scope>NUCLEOTIDE SEQUENCE [LARGE SCALE GENOMIC DNA]</scope>
    <source>
        <strain evidence="3 4">DSM 29761</strain>
    </source>
</reference>
<dbReference type="Pfam" id="PF00534">
    <property type="entry name" value="Glycos_transf_1"/>
    <property type="match status" value="1"/>
</dbReference>
<evidence type="ECO:0000259" key="2">
    <source>
        <dbReference type="Pfam" id="PF13439"/>
    </source>
</evidence>
<dbReference type="PANTHER" id="PTHR45947">
    <property type="entry name" value="SULFOQUINOVOSYL TRANSFERASE SQD2"/>
    <property type="match status" value="1"/>
</dbReference>
<dbReference type="Gene3D" id="3.40.50.2000">
    <property type="entry name" value="Glycogen Phosphorylase B"/>
    <property type="match status" value="2"/>
</dbReference>
<dbReference type="Proteomes" id="UP001357223">
    <property type="component" value="Chromosome"/>
</dbReference>
<keyword evidence="4" id="KW-1185">Reference proteome</keyword>
<feature type="domain" description="Glycosyl transferase family 1" evidence="1">
    <location>
        <begin position="192"/>
        <end position="350"/>
    </location>
</feature>
<keyword evidence="3" id="KW-0808">Transferase</keyword>
<dbReference type="PANTHER" id="PTHR45947:SF3">
    <property type="entry name" value="SULFOQUINOVOSYL TRANSFERASE SQD2"/>
    <property type="match status" value="1"/>
</dbReference>
<keyword evidence="3" id="KW-0328">Glycosyltransferase</keyword>
<evidence type="ECO:0000313" key="3">
    <source>
        <dbReference type="EMBL" id="WVX80912.1"/>
    </source>
</evidence>
<accession>A0ABZ2CB04</accession>